<name>A0A218XV55_PUNGR</name>
<organism evidence="1 2">
    <name type="scientific">Punica granatum</name>
    <name type="common">Pomegranate</name>
    <dbReference type="NCBI Taxonomy" id="22663"/>
    <lineage>
        <taxon>Eukaryota</taxon>
        <taxon>Viridiplantae</taxon>
        <taxon>Streptophyta</taxon>
        <taxon>Embryophyta</taxon>
        <taxon>Tracheophyta</taxon>
        <taxon>Spermatophyta</taxon>
        <taxon>Magnoliopsida</taxon>
        <taxon>eudicotyledons</taxon>
        <taxon>Gunneridae</taxon>
        <taxon>Pentapetalae</taxon>
        <taxon>rosids</taxon>
        <taxon>malvids</taxon>
        <taxon>Myrtales</taxon>
        <taxon>Lythraceae</taxon>
        <taxon>Punica</taxon>
    </lineage>
</organism>
<comment type="caution">
    <text evidence="1">The sequence shown here is derived from an EMBL/GenBank/DDBJ whole genome shotgun (WGS) entry which is preliminary data.</text>
</comment>
<evidence type="ECO:0000313" key="2">
    <source>
        <dbReference type="Proteomes" id="UP000197138"/>
    </source>
</evidence>
<dbReference type="AlphaFoldDB" id="A0A218XV55"/>
<protein>
    <submittedName>
        <fullName evidence="1">Uncharacterized protein</fullName>
    </submittedName>
</protein>
<proteinExistence type="predicted"/>
<gene>
    <name evidence="1" type="ORF">CDL15_Pgr012682</name>
</gene>
<dbReference type="Proteomes" id="UP000197138">
    <property type="component" value="Unassembled WGS sequence"/>
</dbReference>
<evidence type="ECO:0000313" key="1">
    <source>
        <dbReference type="EMBL" id="OWM88516.1"/>
    </source>
</evidence>
<sequence>MEKRSIHGDKNGLWDKPEEEVRGVDFGKCKKKGGLTPPPRKLVKRMALEKIANAVASAFITTITPITPINNADSAVEADMQNGGGGGDIHEAWPKQLTGSSSLTSLCCAISVRI</sequence>
<reference evidence="2" key="1">
    <citation type="journal article" date="2017" name="Plant J.">
        <title>The pomegranate (Punica granatum L.) genome and the genomics of punicalagin biosynthesis.</title>
        <authorList>
            <person name="Qin G."/>
            <person name="Xu C."/>
            <person name="Ming R."/>
            <person name="Tang H."/>
            <person name="Guyot R."/>
            <person name="Kramer E.M."/>
            <person name="Hu Y."/>
            <person name="Yi X."/>
            <person name="Qi Y."/>
            <person name="Xu X."/>
            <person name="Gao Z."/>
            <person name="Pan H."/>
            <person name="Jian J."/>
            <person name="Tian Y."/>
            <person name="Yue Z."/>
            <person name="Xu Y."/>
        </authorList>
    </citation>
    <scope>NUCLEOTIDE SEQUENCE [LARGE SCALE GENOMIC DNA]</scope>
    <source>
        <strain evidence="2">cv. Dabenzi</strain>
    </source>
</reference>
<accession>A0A218XV55</accession>
<dbReference type="EMBL" id="MTKT01000791">
    <property type="protein sequence ID" value="OWM88516.1"/>
    <property type="molecule type" value="Genomic_DNA"/>
</dbReference>